<dbReference type="EMBL" id="FXBB01000017">
    <property type="protein sequence ID" value="SMG32634.1"/>
    <property type="molecule type" value="Genomic_DNA"/>
</dbReference>
<sequence length="254" mass="28377">MSIKQDVQLCSKLMGKARSTVVLSGAGMSTASGIPDFRGPEGLYSGKNGPTMESIFELESFVENPAVFYDFYRRFLSVVDRATPTYTHRFLAAMERESLLFGIVTQNIDALHQKAGSRAVYEIHGSIWTSRCLHCGREYDYKTSKKMAFSNQTPYCSCRGLIKPDIVFFGEEVRHLRECMDMAKKSDLFLVLGSSLTVAPASYLPSMCHGTVIIVNKGNIPFTSSIVGPKTLLMNYDLDTFFSTLNEELKLPIR</sequence>
<gene>
    <name evidence="6" type="ORF">SAMN06275492_11751</name>
</gene>
<dbReference type="CDD" id="cd01407">
    <property type="entry name" value="SIR2-fam"/>
    <property type="match status" value="1"/>
</dbReference>
<protein>
    <recommendedName>
        <fullName evidence="1">protein acetyllysine N-acetyltransferase</fullName>
        <ecNumber evidence="1">2.3.1.286</ecNumber>
    </recommendedName>
</protein>
<dbReference type="PANTHER" id="PTHR11085:SF10">
    <property type="entry name" value="NAD-DEPENDENT PROTEIN DEACYLASE SIRTUIN-5, MITOCHONDRIAL-RELATED"/>
    <property type="match status" value="1"/>
</dbReference>
<keyword evidence="4" id="KW-0479">Metal-binding</keyword>
<evidence type="ECO:0000256" key="4">
    <source>
        <dbReference type="PROSITE-ProRule" id="PRU00236"/>
    </source>
</evidence>
<organism evidence="6 7">
    <name type="scientific">Dethiosulfovibrio salsuginis</name>
    <dbReference type="NCBI Taxonomy" id="561720"/>
    <lineage>
        <taxon>Bacteria</taxon>
        <taxon>Thermotogati</taxon>
        <taxon>Synergistota</taxon>
        <taxon>Synergistia</taxon>
        <taxon>Synergistales</taxon>
        <taxon>Dethiosulfovibrionaceae</taxon>
        <taxon>Dethiosulfovibrio</taxon>
    </lineage>
</organism>
<dbReference type="Gene3D" id="3.40.50.1220">
    <property type="entry name" value="TPP-binding domain"/>
    <property type="match status" value="1"/>
</dbReference>
<dbReference type="OrthoDB" id="9800582at2"/>
<dbReference type="RefSeq" id="WP_085544766.1">
    <property type="nucleotide sequence ID" value="NZ_FXBB01000017.1"/>
</dbReference>
<dbReference type="InterPro" id="IPR003000">
    <property type="entry name" value="Sirtuin"/>
</dbReference>
<feature type="binding site" evidence="4">
    <location>
        <position position="156"/>
    </location>
    <ligand>
        <name>Zn(2+)</name>
        <dbReference type="ChEBI" id="CHEBI:29105"/>
    </ligand>
</feature>
<dbReference type="GO" id="GO:0046872">
    <property type="term" value="F:metal ion binding"/>
    <property type="evidence" value="ECO:0007669"/>
    <property type="project" value="UniProtKB-KW"/>
</dbReference>
<feature type="binding site" evidence="4">
    <location>
        <position position="158"/>
    </location>
    <ligand>
        <name>Zn(2+)</name>
        <dbReference type="ChEBI" id="CHEBI:29105"/>
    </ligand>
</feature>
<dbReference type="InterPro" id="IPR050134">
    <property type="entry name" value="NAD-dep_sirtuin_deacylases"/>
</dbReference>
<dbReference type="GO" id="GO:0017136">
    <property type="term" value="F:histone deacetylase activity, NAD-dependent"/>
    <property type="evidence" value="ECO:0007669"/>
    <property type="project" value="TreeGrafter"/>
</dbReference>
<dbReference type="EC" id="2.3.1.286" evidence="1"/>
<name>A0A1X7JW38_9BACT</name>
<evidence type="ECO:0000313" key="6">
    <source>
        <dbReference type="EMBL" id="SMG32634.1"/>
    </source>
</evidence>
<keyword evidence="3" id="KW-0520">NAD</keyword>
<feature type="binding site" evidence="4">
    <location>
        <position position="135"/>
    </location>
    <ligand>
        <name>Zn(2+)</name>
        <dbReference type="ChEBI" id="CHEBI:29105"/>
    </ligand>
</feature>
<feature type="domain" description="Deacetylase sirtuin-type" evidence="5">
    <location>
        <begin position="1"/>
        <end position="252"/>
    </location>
</feature>
<feature type="active site" description="Proton acceptor" evidence="4">
    <location>
        <position position="124"/>
    </location>
</feature>
<accession>A0A1X7JW38</accession>
<evidence type="ECO:0000256" key="2">
    <source>
        <dbReference type="ARBA" id="ARBA00022679"/>
    </source>
</evidence>
<dbReference type="SUPFAM" id="SSF52467">
    <property type="entry name" value="DHS-like NAD/FAD-binding domain"/>
    <property type="match status" value="1"/>
</dbReference>
<dbReference type="InterPro" id="IPR026590">
    <property type="entry name" value="Ssirtuin_cat_dom"/>
</dbReference>
<dbReference type="GO" id="GO:0070403">
    <property type="term" value="F:NAD+ binding"/>
    <property type="evidence" value="ECO:0007669"/>
    <property type="project" value="InterPro"/>
</dbReference>
<feature type="binding site" evidence="4">
    <location>
        <position position="132"/>
    </location>
    <ligand>
        <name>Zn(2+)</name>
        <dbReference type="ChEBI" id="CHEBI:29105"/>
    </ligand>
</feature>
<dbReference type="Gene3D" id="3.30.1600.10">
    <property type="entry name" value="SIR2/SIRT2 'Small Domain"/>
    <property type="match status" value="1"/>
</dbReference>
<dbReference type="AlphaFoldDB" id="A0A1X7JW38"/>
<keyword evidence="4" id="KW-0862">Zinc</keyword>
<proteinExistence type="predicted"/>
<dbReference type="PANTHER" id="PTHR11085">
    <property type="entry name" value="NAD-DEPENDENT PROTEIN DEACYLASE SIRTUIN-5, MITOCHONDRIAL-RELATED"/>
    <property type="match status" value="1"/>
</dbReference>
<dbReference type="InterPro" id="IPR029035">
    <property type="entry name" value="DHS-like_NAD/FAD-binding_dom"/>
</dbReference>
<dbReference type="STRING" id="561720.SAMN06275492_11751"/>
<evidence type="ECO:0000259" key="5">
    <source>
        <dbReference type="PROSITE" id="PS50305"/>
    </source>
</evidence>
<dbReference type="InterPro" id="IPR026591">
    <property type="entry name" value="Sirtuin_cat_small_dom_sf"/>
</dbReference>
<dbReference type="Proteomes" id="UP000193355">
    <property type="component" value="Unassembled WGS sequence"/>
</dbReference>
<dbReference type="PROSITE" id="PS50305">
    <property type="entry name" value="SIRTUIN"/>
    <property type="match status" value="1"/>
</dbReference>
<evidence type="ECO:0000313" key="7">
    <source>
        <dbReference type="Proteomes" id="UP000193355"/>
    </source>
</evidence>
<keyword evidence="2" id="KW-0808">Transferase</keyword>
<dbReference type="Pfam" id="PF02146">
    <property type="entry name" value="SIR2"/>
    <property type="match status" value="1"/>
</dbReference>
<reference evidence="7" key="1">
    <citation type="submission" date="2017-04" db="EMBL/GenBank/DDBJ databases">
        <authorList>
            <person name="Varghese N."/>
            <person name="Submissions S."/>
        </authorList>
    </citation>
    <scope>NUCLEOTIDE SEQUENCE [LARGE SCALE GENOMIC DNA]</scope>
    <source>
        <strain evidence="7">USBA 82</strain>
    </source>
</reference>
<keyword evidence="7" id="KW-1185">Reference proteome</keyword>
<evidence type="ECO:0000256" key="1">
    <source>
        <dbReference type="ARBA" id="ARBA00012928"/>
    </source>
</evidence>
<evidence type="ECO:0000256" key="3">
    <source>
        <dbReference type="ARBA" id="ARBA00023027"/>
    </source>
</evidence>